<evidence type="ECO:0000256" key="4">
    <source>
        <dbReference type="ARBA" id="ARBA00022679"/>
    </source>
</evidence>
<dbReference type="STRING" id="1884381.SAMN05518846_10420"/>
<dbReference type="EMBL" id="FORT01000004">
    <property type="protein sequence ID" value="SFJ53071.1"/>
    <property type="molecule type" value="Genomic_DNA"/>
</dbReference>
<dbReference type="InterPro" id="IPR007235">
    <property type="entry name" value="Glyco_trans_28_C"/>
</dbReference>
<dbReference type="InterPro" id="IPR009695">
    <property type="entry name" value="Diacylglyc_glucosyltr_N"/>
</dbReference>
<accession>A0A1I3S697</accession>
<keyword evidence="8" id="KW-1185">Reference proteome</keyword>
<evidence type="ECO:0000259" key="5">
    <source>
        <dbReference type="Pfam" id="PF04101"/>
    </source>
</evidence>
<reference evidence="8" key="1">
    <citation type="submission" date="2016-10" db="EMBL/GenBank/DDBJ databases">
        <authorList>
            <person name="Varghese N."/>
            <person name="Submissions S."/>
        </authorList>
    </citation>
    <scope>NUCLEOTIDE SEQUENCE [LARGE SCALE GENOMIC DNA]</scope>
    <source>
        <strain evidence="8">OK042</strain>
    </source>
</reference>
<evidence type="ECO:0000313" key="8">
    <source>
        <dbReference type="Proteomes" id="UP000198915"/>
    </source>
</evidence>
<dbReference type="Pfam" id="PF06925">
    <property type="entry name" value="MGDG_synth"/>
    <property type="match status" value="1"/>
</dbReference>
<dbReference type="InterPro" id="IPR050519">
    <property type="entry name" value="Glycosyltransf_28_UgtP"/>
</dbReference>
<name>A0A1I3S697_9BACL</name>
<dbReference type="Gene3D" id="3.40.50.2000">
    <property type="entry name" value="Glycogen Phosphorylase B"/>
    <property type="match status" value="1"/>
</dbReference>
<dbReference type="Proteomes" id="UP000198915">
    <property type="component" value="Unassembled WGS sequence"/>
</dbReference>
<sequence length="375" mass="42647">MGKRFLVVTEEWAGSGHRMAAEALVEELCASTGVDSARLVGGLETASPALRELSRFFYLGMLRLAPPLWQRIYEREQLWSTSLQKPLAWWLSRKLTRELLKKEQPDVVIATHAYCLSALARAKREMDAPFHLVSIPTDFHVNHFWVHPQIDTYVVAHEQLGEVLKRDFQVHADKIQVHGIPVRPAFRVAGERDKPTWRAALGLSPEMFTVLVSGGEGGYGGIAEVLQELVRVQEPLQIIVVTGKNAKLKRQLDDWQQKTPDLRHHLLIRGYESQMWQWISAADVYISKPGGITCAEALALKTPLLLYKPLPGQERRNSAFLRHNQAAAVANTPMEIRETLNRWRIRLEGQKEIEKIEQVRRPEAARQTAEYLLGL</sequence>
<comment type="similarity">
    <text evidence="2">Belongs to the glycosyltransferase 28 family.</text>
</comment>
<comment type="subcellular location">
    <subcellularLocation>
        <location evidence="1">Membrane</location>
    </subcellularLocation>
</comment>
<gene>
    <name evidence="7" type="ORF">SAMN05518846_10420</name>
</gene>
<protein>
    <submittedName>
        <fullName evidence="7">Processive 1,2-diacylglycerol beta-glucosyltransferase</fullName>
    </submittedName>
</protein>
<evidence type="ECO:0000256" key="3">
    <source>
        <dbReference type="ARBA" id="ARBA00022676"/>
    </source>
</evidence>
<dbReference type="AlphaFoldDB" id="A0A1I3S697"/>
<keyword evidence="4 7" id="KW-0808">Transferase</keyword>
<feature type="domain" description="Glycosyl transferase family 28 C-terminal" evidence="5">
    <location>
        <begin position="224"/>
        <end position="312"/>
    </location>
</feature>
<evidence type="ECO:0000256" key="2">
    <source>
        <dbReference type="ARBA" id="ARBA00006962"/>
    </source>
</evidence>
<evidence type="ECO:0000256" key="1">
    <source>
        <dbReference type="ARBA" id="ARBA00004370"/>
    </source>
</evidence>
<evidence type="ECO:0000313" key="7">
    <source>
        <dbReference type="EMBL" id="SFJ53071.1"/>
    </source>
</evidence>
<proteinExistence type="inferred from homology"/>
<dbReference type="Pfam" id="PF04101">
    <property type="entry name" value="Glyco_tran_28_C"/>
    <property type="match status" value="1"/>
</dbReference>
<dbReference type="GO" id="GO:0016758">
    <property type="term" value="F:hexosyltransferase activity"/>
    <property type="evidence" value="ECO:0007669"/>
    <property type="project" value="InterPro"/>
</dbReference>
<dbReference type="PANTHER" id="PTHR43025:SF3">
    <property type="entry name" value="MONOGALACTOSYLDIACYLGLYCEROL SYNTHASE 1, CHLOROPLASTIC"/>
    <property type="match status" value="1"/>
</dbReference>
<evidence type="ECO:0000259" key="6">
    <source>
        <dbReference type="Pfam" id="PF06925"/>
    </source>
</evidence>
<feature type="domain" description="Diacylglycerol glucosyltransferase N-terminal" evidence="6">
    <location>
        <begin position="17"/>
        <end position="182"/>
    </location>
</feature>
<dbReference type="SUPFAM" id="SSF53756">
    <property type="entry name" value="UDP-Glycosyltransferase/glycogen phosphorylase"/>
    <property type="match status" value="1"/>
</dbReference>
<dbReference type="RefSeq" id="WP_092267513.1">
    <property type="nucleotide sequence ID" value="NZ_BJOE01000037.1"/>
</dbReference>
<keyword evidence="3" id="KW-0328">Glycosyltransferase</keyword>
<dbReference type="PANTHER" id="PTHR43025">
    <property type="entry name" value="MONOGALACTOSYLDIACYLGLYCEROL SYNTHASE"/>
    <property type="match status" value="1"/>
</dbReference>
<organism evidence="7 8">
    <name type="scientific">Brevibacillus centrosporus</name>
    <dbReference type="NCBI Taxonomy" id="54910"/>
    <lineage>
        <taxon>Bacteria</taxon>
        <taxon>Bacillati</taxon>
        <taxon>Bacillota</taxon>
        <taxon>Bacilli</taxon>
        <taxon>Bacillales</taxon>
        <taxon>Paenibacillaceae</taxon>
        <taxon>Brevibacillus</taxon>
    </lineage>
</organism>
<dbReference type="GO" id="GO:0016020">
    <property type="term" value="C:membrane"/>
    <property type="evidence" value="ECO:0007669"/>
    <property type="project" value="UniProtKB-SubCell"/>
</dbReference>
<dbReference type="GO" id="GO:0009247">
    <property type="term" value="P:glycolipid biosynthetic process"/>
    <property type="evidence" value="ECO:0007669"/>
    <property type="project" value="InterPro"/>
</dbReference>